<dbReference type="InterPro" id="IPR026050">
    <property type="entry name" value="C1GALT1/C1GALT1_chp1"/>
</dbReference>
<comment type="pathway">
    <text evidence="2">Protein modification; protein glycosylation.</text>
</comment>
<sequence length="466" mass="53214">MFSSPRRWLFVVFPLLTFCLIYYLFRLPESNPIPVTNSEQLTPSGPETIVVGEEKPETNNPPEKTSSENLQDKCGHLLHGLDNVMVVLKTGATESLEKVPVHLATTLQCVPHFAIFSDYEETINGIRTYDVLRNVSDATMASEPEFNIYRRLQEVGREGLTDAEWGDDTNGPLGKVNNPGWKLDKWKFLPMIDQALEVMPDAKWYVFLEADTYMVWPNLVNWLSHLDNTRQYYLGSPMQIGETLFGYGGAGIILSSQTMQRLSSYRARAQEKLEGMTANEWAGDCALARALRDVNVDLTWAWPMMMTSRPWEIDHFSEGYGRQPWCYPIISYHHMLPRDIEEMWRFDRGFFASGKNALMLHADVYQKFIYDGSFTVREDWDNLSGVKIDFAAGTIPTVDACAEVCARNQDCLQYTFNEQDRVCKHAPTTFAGVAKNGTHSGWMGSRVQKLLRSFQHSCPEVQYIFV</sequence>
<evidence type="ECO:0000256" key="2">
    <source>
        <dbReference type="ARBA" id="ARBA00004922"/>
    </source>
</evidence>
<keyword evidence="11 13" id="KW-0472">Membrane</keyword>
<evidence type="ECO:0000256" key="8">
    <source>
        <dbReference type="ARBA" id="ARBA00022741"/>
    </source>
</evidence>
<evidence type="ECO:0000256" key="5">
    <source>
        <dbReference type="ARBA" id="ARBA00022676"/>
    </source>
</evidence>
<name>A0A1F5L7N0_PENAI</name>
<feature type="transmembrane region" description="Helical" evidence="13">
    <location>
        <begin position="7"/>
        <end position="25"/>
    </location>
</feature>
<dbReference type="PANTHER" id="PTHR23033:SF47">
    <property type="entry name" value="APPLE DOMAIN-CONTAINING PROTEIN-RELATED"/>
    <property type="match status" value="1"/>
</dbReference>
<dbReference type="Pfam" id="PF02434">
    <property type="entry name" value="Fringe"/>
    <property type="match status" value="1"/>
</dbReference>
<keyword evidence="5" id="KW-0328">Glycosyltransferase</keyword>
<gene>
    <name evidence="16" type="ORF">PENARI_c024G04842</name>
</gene>
<evidence type="ECO:0000313" key="16">
    <source>
        <dbReference type="EMBL" id="OGE49056.1"/>
    </source>
</evidence>
<reference evidence="16 17" key="1">
    <citation type="journal article" date="2016" name="Sci. Rep.">
        <title>Penicillium arizonense, a new, genome sequenced fungal species, reveals a high chemical diversity in secreted metabolites.</title>
        <authorList>
            <person name="Grijseels S."/>
            <person name="Nielsen J.C."/>
            <person name="Randelovic M."/>
            <person name="Nielsen J."/>
            <person name="Nielsen K.F."/>
            <person name="Workman M."/>
            <person name="Frisvad J.C."/>
        </authorList>
    </citation>
    <scope>NUCLEOTIDE SEQUENCE [LARGE SCALE GENOMIC DNA]</scope>
    <source>
        <strain evidence="16 17">CBS 141311</strain>
    </source>
</reference>
<accession>A0A1F5L7N0</accession>
<dbReference type="Pfam" id="PF00024">
    <property type="entry name" value="PAN_1"/>
    <property type="match status" value="1"/>
</dbReference>
<dbReference type="Gene3D" id="3.50.4.10">
    <property type="entry name" value="Hepatocyte Growth Factor"/>
    <property type="match status" value="1"/>
</dbReference>
<evidence type="ECO:0000256" key="11">
    <source>
        <dbReference type="ARBA" id="ARBA00023136"/>
    </source>
</evidence>
<dbReference type="InterPro" id="IPR003378">
    <property type="entry name" value="Fringe-like_glycosylTrfase"/>
</dbReference>
<dbReference type="Proteomes" id="UP000177622">
    <property type="component" value="Unassembled WGS sequence"/>
</dbReference>
<dbReference type="RefSeq" id="XP_022484510.1">
    <property type="nucleotide sequence ID" value="XM_022635679.1"/>
</dbReference>
<dbReference type="EMBL" id="LXJU01000024">
    <property type="protein sequence ID" value="OGE49056.1"/>
    <property type="molecule type" value="Genomic_DNA"/>
</dbReference>
<evidence type="ECO:0000256" key="12">
    <source>
        <dbReference type="SAM" id="MobiDB-lite"/>
    </source>
</evidence>
<evidence type="ECO:0000313" key="17">
    <source>
        <dbReference type="Proteomes" id="UP000177622"/>
    </source>
</evidence>
<comment type="subcellular location">
    <subcellularLocation>
        <location evidence="1">Membrane</location>
        <topology evidence="1">Single-pass type II membrane protein</topology>
    </subcellularLocation>
</comment>
<evidence type="ECO:0000256" key="3">
    <source>
        <dbReference type="ARBA" id="ARBA00006462"/>
    </source>
</evidence>
<dbReference type="AlphaFoldDB" id="A0A1F5L7N0"/>
<keyword evidence="6" id="KW-0808">Transferase</keyword>
<proteinExistence type="inferred from homology"/>
<evidence type="ECO:0000259" key="14">
    <source>
        <dbReference type="Pfam" id="PF00024"/>
    </source>
</evidence>
<keyword evidence="10 13" id="KW-1133">Transmembrane helix</keyword>
<dbReference type="EC" id="2.4.1.122" evidence="4"/>
<dbReference type="OrthoDB" id="414175at2759"/>
<dbReference type="GO" id="GO:0000166">
    <property type="term" value="F:nucleotide binding"/>
    <property type="evidence" value="ECO:0007669"/>
    <property type="project" value="UniProtKB-KW"/>
</dbReference>
<evidence type="ECO:0000256" key="7">
    <source>
        <dbReference type="ARBA" id="ARBA00022692"/>
    </source>
</evidence>
<evidence type="ECO:0000256" key="13">
    <source>
        <dbReference type="SAM" id="Phobius"/>
    </source>
</evidence>
<dbReference type="GO" id="GO:0016263">
    <property type="term" value="F:glycoprotein-N-acetylgalactosamine 3-beta-galactosyltransferase activity"/>
    <property type="evidence" value="ECO:0007669"/>
    <property type="project" value="UniProtKB-EC"/>
</dbReference>
<dbReference type="GeneID" id="34580413"/>
<feature type="region of interest" description="Disordered" evidence="12">
    <location>
        <begin position="35"/>
        <end position="68"/>
    </location>
</feature>
<evidence type="ECO:0000259" key="15">
    <source>
        <dbReference type="Pfam" id="PF02434"/>
    </source>
</evidence>
<protein>
    <recommendedName>
        <fullName evidence="4">N-acetylgalactosaminide beta-1,3-galactosyltransferase</fullName>
        <ecNumber evidence="4">2.4.1.122</ecNumber>
    </recommendedName>
</protein>
<evidence type="ECO:0000256" key="10">
    <source>
        <dbReference type="ARBA" id="ARBA00022989"/>
    </source>
</evidence>
<keyword evidence="9" id="KW-0735">Signal-anchor</keyword>
<comment type="similarity">
    <text evidence="3">Belongs to the glycosyltransferase 31 family. Beta3-Gal-T subfamily.</text>
</comment>
<dbReference type="Gene3D" id="3.90.550.50">
    <property type="match status" value="1"/>
</dbReference>
<feature type="domain" description="Apple" evidence="14">
    <location>
        <begin position="394"/>
        <end position="426"/>
    </location>
</feature>
<dbReference type="InterPro" id="IPR003609">
    <property type="entry name" value="Pan_app"/>
</dbReference>
<feature type="compositionally biased region" description="Polar residues" evidence="12">
    <location>
        <begin position="35"/>
        <end position="45"/>
    </location>
</feature>
<keyword evidence="17" id="KW-1185">Reference proteome</keyword>
<keyword evidence="8" id="KW-0547">Nucleotide-binding</keyword>
<dbReference type="PANTHER" id="PTHR23033">
    <property type="entry name" value="BETA1,3-GALACTOSYLTRANSFERASE"/>
    <property type="match status" value="1"/>
</dbReference>
<evidence type="ECO:0000256" key="4">
    <source>
        <dbReference type="ARBA" id="ARBA00012557"/>
    </source>
</evidence>
<evidence type="ECO:0000256" key="6">
    <source>
        <dbReference type="ARBA" id="ARBA00022679"/>
    </source>
</evidence>
<keyword evidence="7 13" id="KW-0812">Transmembrane</keyword>
<feature type="domain" description="Fringe-like glycosyltransferase" evidence="15">
    <location>
        <begin position="200"/>
        <end position="299"/>
    </location>
</feature>
<organism evidence="16 17">
    <name type="scientific">Penicillium arizonense</name>
    <dbReference type="NCBI Taxonomy" id="1835702"/>
    <lineage>
        <taxon>Eukaryota</taxon>
        <taxon>Fungi</taxon>
        <taxon>Dikarya</taxon>
        <taxon>Ascomycota</taxon>
        <taxon>Pezizomycotina</taxon>
        <taxon>Eurotiomycetes</taxon>
        <taxon>Eurotiomycetidae</taxon>
        <taxon>Eurotiales</taxon>
        <taxon>Aspergillaceae</taxon>
        <taxon>Penicillium</taxon>
    </lineage>
</organism>
<evidence type="ECO:0000256" key="9">
    <source>
        <dbReference type="ARBA" id="ARBA00022968"/>
    </source>
</evidence>
<comment type="caution">
    <text evidence="16">The sequence shown here is derived from an EMBL/GenBank/DDBJ whole genome shotgun (WGS) entry which is preliminary data.</text>
</comment>
<evidence type="ECO:0000256" key="1">
    <source>
        <dbReference type="ARBA" id="ARBA00004606"/>
    </source>
</evidence>
<dbReference type="GO" id="GO:0016020">
    <property type="term" value="C:membrane"/>
    <property type="evidence" value="ECO:0007669"/>
    <property type="project" value="UniProtKB-SubCell"/>
</dbReference>